<dbReference type="FunFam" id="2.30.42.10:FF:000063">
    <property type="entry name" value="Peptidase, S41 family"/>
    <property type="match status" value="1"/>
</dbReference>
<dbReference type="InterPro" id="IPR005151">
    <property type="entry name" value="Tail-specific_protease"/>
</dbReference>
<evidence type="ECO:0000256" key="5">
    <source>
        <dbReference type="SAM" id="Phobius"/>
    </source>
</evidence>
<keyword evidence="3" id="KW-0378">Hydrolase</keyword>
<comment type="similarity">
    <text evidence="1">Belongs to the peptidase S41A family.</text>
</comment>
<gene>
    <name evidence="7" type="ORF">MNBD_BACTEROID07-1742</name>
</gene>
<dbReference type="Gene3D" id="2.30.42.10">
    <property type="match status" value="1"/>
</dbReference>
<dbReference type="Gene3D" id="3.30.750.44">
    <property type="match status" value="1"/>
</dbReference>
<dbReference type="Pfam" id="PF13180">
    <property type="entry name" value="PDZ_2"/>
    <property type="match status" value="1"/>
</dbReference>
<dbReference type="CDD" id="cd07560">
    <property type="entry name" value="Peptidase_S41_CPP"/>
    <property type="match status" value="1"/>
</dbReference>
<dbReference type="InterPro" id="IPR029045">
    <property type="entry name" value="ClpP/crotonase-like_dom_sf"/>
</dbReference>
<dbReference type="GO" id="GO:0004175">
    <property type="term" value="F:endopeptidase activity"/>
    <property type="evidence" value="ECO:0007669"/>
    <property type="project" value="TreeGrafter"/>
</dbReference>
<evidence type="ECO:0000256" key="4">
    <source>
        <dbReference type="ARBA" id="ARBA00022825"/>
    </source>
</evidence>
<organism evidence="7">
    <name type="scientific">hydrothermal vent metagenome</name>
    <dbReference type="NCBI Taxonomy" id="652676"/>
    <lineage>
        <taxon>unclassified sequences</taxon>
        <taxon>metagenomes</taxon>
        <taxon>ecological metagenomes</taxon>
    </lineage>
</organism>
<name>A0A3B0VAU1_9ZZZZ</name>
<keyword evidence="5" id="KW-0472">Membrane</keyword>
<dbReference type="NCBIfam" id="TIGR00225">
    <property type="entry name" value="prc"/>
    <property type="match status" value="1"/>
</dbReference>
<feature type="domain" description="PDZ" evidence="6">
    <location>
        <begin position="105"/>
        <end position="155"/>
    </location>
</feature>
<proteinExistence type="inferred from homology"/>
<dbReference type="PANTHER" id="PTHR32060:SF30">
    <property type="entry name" value="CARBOXY-TERMINAL PROCESSING PROTEASE CTPA"/>
    <property type="match status" value="1"/>
</dbReference>
<dbReference type="PROSITE" id="PS50106">
    <property type="entry name" value="PDZ"/>
    <property type="match status" value="1"/>
</dbReference>
<dbReference type="EMBL" id="UOET01000307">
    <property type="protein sequence ID" value="VAW29004.1"/>
    <property type="molecule type" value="Genomic_DNA"/>
</dbReference>
<dbReference type="Pfam" id="PF22694">
    <property type="entry name" value="CtpB_N-like"/>
    <property type="match status" value="1"/>
</dbReference>
<dbReference type="SUPFAM" id="SSF52096">
    <property type="entry name" value="ClpP/crotonase"/>
    <property type="match status" value="1"/>
</dbReference>
<protein>
    <submittedName>
        <fullName evidence="7">Carboxy-terminal processing protease</fullName>
    </submittedName>
</protein>
<evidence type="ECO:0000256" key="1">
    <source>
        <dbReference type="ARBA" id="ARBA00009179"/>
    </source>
</evidence>
<dbReference type="InterPro" id="IPR036034">
    <property type="entry name" value="PDZ_sf"/>
</dbReference>
<dbReference type="InterPro" id="IPR055210">
    <property type="entry name" value="CtpA/B_N"/>
</dbReference>
<keyword evidence="5" id="KW-1133">Transmembrane helix</keyword>
<dbReference type="SMART" id="SM00245">
    <property type="entry name" value="TSPc"/>
    <property type="match status" value="1"/>
</dbReference>
<dbReference type="GO" id="GO:0030288">
    <property type="term" value="C:outer membrane-bounded periplasmic space"/>
    <property type="evidence" value="ECO:0007669"/>
    <property type="project" value="TreeGrafter"/>
</dbReference>
<evidence type="ECO:0000256" key="2">
    <source>
        <dbReference type="ARBA" id="ARBA00022670"/>
    </source>
</evidence>
<keyword evidence="4" id="KW-0720">Serine protease</keyword>
<reference evidence="7" key="1">
    <citation type="submission" date="2018-06" db="EMBL/GenBank/DDBJ databases">
        <authorList>
            <person name="Zhirakovskaya E."/>
        </authorList>
    </citation>
    <scope>NUCLEOTIDE SEQUENCE</scope>
</reference>
<sequence length="495" mass="55690">MAKRHNNYRVYLPLAFALVLIAGIVFGFLLQNSTSQHKALSFIIGNRPAYNKVDEIIRYVDNNYVDSVNQDHLETDAIKGMMNDLDPHSQYITAAEFNEMNDPLRGSFQGIGISFRIEKDTIMVISPIPGGPSQKVGLMAGDRIVRVNDTLVAGVHVTNNMAIHKLKGKKGTKVKVTIYRRGVPKLLHFTITRGIIPTYSLDIAYMVNKQLGYIKLNKFSATTYEEFDKAVRKLKKEGMKKLILDLRGNPGGYLNAAIRVADEFLPKGKIIVFTKGLHRPKTVAYSTSKGQLKHTDVAILIDEGTASAAEIVTGALQDNDIGVVIGRRSFGKGLVQEQMRLPDGSALRLTVARYYTPTGRCIQKPYKKDDFKAYYAEAYRRYLDGELQHPDSIKFNDSLKFTTPKGKVVYGGGGIMPDIYVPLATDTIHSFYNILANKGMIYQFAFEYTDNHRPQLRKFTNFSSFDRDFNMTDKEYRDLVAYAKDKGITESSRKV</sequence>
<dbReference type="GO" id="GO:0007165">
    <property type="term" value="P:signal transduction"/>
    <property type="evidence" value="ECO:0007669"/>
    <property type="project" value="TreeGrafter"/>
</dbReference>
<dbReference type="Pfam" id="PF03572">
    <property type="entry name" value="Peptidase_S41"/>
    <property type="match status" value="1"/>
</dbReference>
<dbReference type="Gene3D" id="3.90.226.10">
    <property type="entry name" value="2-enoyl-CoA Hydratase, Chain A, domain 1"/>
    <property type="match status" value="1"/>
</dbReference>
<dbReference type="InterPro" id="IPR001478">
    <property type="entry name" value="PDZ"/>
</dbReference>
<evidence type="ECO:0000259" key="6">
    <source>
        <dbReference type="PROSITE" id="PS50106"/>
    </source>
</evidence>
<dbReference type="GO" id="GO:0006508">
    <property type="term" value="P:proteolysis"/>
    <property type="evidence" value="ECO:0007669"/>
    <property type="project" value="UniProtKB-KW"/>
</dbReference>
<feature type="non-terminal residue" evidence="7">
    <location>
        <position position="495"/>
    </location>
</feature>
<dbReference type="AlphaFoldDB" id="A0A3B0VAU1"/>
<evidence type="ECO:0000313" key="7">
    <source>
        <dbReference type="EMBL" id="VAW29004.1"/>
    </source>
</evidence>
<feature type="transmembrane region" description="Helical" evidence="5">
    <location>
        <begin position="12"/>
        <end position="30"/>
    </location>
</feature>
<dbReference type="GO" id="GO:0008236">
    <property type="term" value="F:serine-type peptidase activity"/>
    <property type="evidence" value="ECO:0007669"/>
    <property type="project" value="UniProtKB-KW"/>
</dbReference>
<dbReference type="SMART" id="SM00228">
    <property type="entry name" value="PDZ"/>
    <property type="match status" value="1"/>
</dbReference>
<dbReference type="SUPFAM" id="SSF50156">
    <property type="entry name" value="PDZ domain-like"/>
    <property type="match status" value="1"/>
</dbReference>
<keyword evidence="5" id="KW-0812">Transmembrane</keyword>
<dbReference type="PANTHER" id="PTHR32060">
    <property type="entry name" value="TAIL-SPECIFIC PROTEASE"/>
    <property type="match status" value="1"/>
</dbReference>
<keyword evidence="2 7" id="KW-0645">Protease</keyword>
<accession>A0A3B0VAU1</accession>
<evidence type="ECO:0000256" key="3">
    <source>
        <dbReference type="ARBA" id="ARBA00022801"/>
    </source>
</evidence>
<dbReference type="InterPro" id="IPR004447">
    <property type="entry name" value="Peptidase_S41A"/>
</dbReference>